<reference evidence="2 3" key="1">
    <citation type="journal article" date="2010" name="PLoS ONE">
        <title>The Waddlia genome: a window into chlamydial biology.</title>
        <authorList>
            <person name="Bertelli C."/>
            <person name="Collyn F."/>
            <person name="Croxatto A."/>
            <person name="Ruckert C."/>
            <person name="Polkinghorne A."/>
            <person name="Kebbi-Beghdadi C."/>
            <person name="Goesmann A."/>
            <person name="Vaughan L."/>
            <person name="Greub G."/>
        </authorList>
    </citation>
    <scope>NUCLEOTIDE SEQUENCE [LARGE SCALE GENOMIC DNA]</scope>
    <source>
        <strain evidence="3">ATCC VR-1470 / WSU 86-1044</strain>
    </source>
</reference>
<dbReference type="RefSeq" id="WP_013181235.1">
    <property type="nucleotide sequence ID" value="NC_014225.1"/>
</dbReference>
<keyword evidence="3" id="KW-1185">Reference proteome</keyword>
<dbReference type="InterPro" id="IPR032347">
    <property type="entry name" value="DUF4864"/>
</dbReference>
<sequence length="620" mass="71304">MAANQGMSGFSPWVRLFFLFFIGGLAVAGFAYFSSDKSFDVVGDQLQDLRNHRVSKAYYEHMSKEFQQTTSLPQFREFLSIYPVLYENLSYRLETSTVEDSRAHLTGILVSKGMEEMKVDWGLVKEDGKWKVAGLRLTELKQDDEADKMIDFAKEQLQALRERDFVEAYYGFVSKDFQQQISIGEFEAFVKENPILFNYRMIDSENSRVEDDRGYVSLHLENGKQTYLLNYTLSRESDGWKIYSLKVILPPEVAIQKAETNPEALVPPIRELLEALEEHQISRAYQLTSKEFQGSTSFENFKKFIRSFPAFSVREMADIKKREVQNGTGWVRVNLHDEEGITAVDFRMGYEEGEWLIWGMEVVDSPVKEKQESRNATVPPLADQLVSLLRQQRAYLHYEDINEAYEQIMSKEYRVHNSVEDFQAFFAANPAFIEHRSSYFNRLLDQNSRAVLRGFITTKGAETLPVRFDFVKEDGKWKIDRQQLLKEPEPIAEAEEVFDKPEEDSPPKPLEFAKIVLGTEVNQQGIVTTPLDEVEGDEDFLFFNVYIDNGQPETVVTLFLEHVDSGTSARPLSTKLDRKGKSTISFSYSSPKGGWPSGDYIAKLTASSGQEYLFKFKVLK</sequence>
<protein>
    <recommendedName>
        <fullName evidence="4">DUF4878 domain-containing protein</fullName>
    </recommendedName>
</protein>
<keyword evidence="1" id="KW-0472">Membrane</keyword>
<dbReference type="STRING" id="716544.wcw_0132"/>
<feature type="transmembrane region" description="Helical" evidence="1">
    <location>
        <begin position="12"/>
        <end position="33"/>
    </location>
</feature>
<gene>
    <name evidence="2" type="ordered locus">wcw_0132</name>
</gene>
<evidence type="ECO:0008006" key="4">
    <source>
        <dbReference type="Google" id="ProtNLM"/>
    </source>
</evidence>
<evidence type="ECO:0000313" key="2">
    <source>
        <dbReference type="EMBL" id="ADI37507.1"/>
    </source>
</evidence>
<dbReference type="AlphaFoldDB" id="D6YTP6"/>
<name>D6YTP6_WADCW</name>
<dbReference type="OrthoDB" id="21773at2"/>
<keyword evidence="1" id="KW-0812">Transmembrane</keyword>
<dbReference type="HOGENOM" id="CLU_440708_0_0_0"/>
<dbReference type="SMR" id="D6YTP6"/>
<dbReference type="EMBL" id="CP001928">
    <property type="protein sequence ID" value="ADI37507.1"/>
    <property type="molecule type" value="Genomic_DNA"/>
</dbReference>
<evidence type="ECO:0000256" key="1">
    <source>
        <dbReference type="SAM" id="Phobius"/>
    </source>
</evidence>
<proteinExistence type="predicted"/>
<dbReference type="KEGG" id="wch:wcw_0132"/>
<dbReference type="Pfam" id="PF16156">
    <property type="entry name" value="DUF4864"/>
    <property type="match status" value="3"/>
</dbReference>
<keyword evidence="1" id="KW-1133">Transmembrane helix</keyword>
<accession>D6YTP6</accession>
<evidence type="ECO:0000313" key="3">
    <source>
        <dbReference type="Proteomes" id="UP000001505"/>
    </source>
</evidence>
<organism evidence="2 3">
    <name type="scientific">Waddlia chondrophila (strain ATCC VR-1470 / WSU 86-1044)</name>
    <dbReference type="NCBI Taxonomy" id="716544"/>
    <lineage>
        <taxon>Bacteria</taxon>
        <taxon>Pseudomonadati</taxon>
        <taxon>Chlamydiota</taxon>
        <taxon>Chlamydiia</taxon>
        <taxon>Parachlamydiales</taxon>
        <taxon>Waddliaceae</taxon>
        <taxon>Waddlia</taxon>
    </lineage>
</organism>
<dbReference type="eggNOG" id="COG4640">
    <property type="taxonomic scope" value="Bacteria"/>
</dbReference>
<dbReference type="Proteomes" id="UP000001505">
    <property type="component" value="Chromosome"/>
</dbReference>